<dbReference type="Proteomes" id="UP000245383">
    <property type="component" value="Unassembled WGS sequence"/>
</dbReference>
<dbReference type="GO" id="GO:0005829">
    <property type="term" value="C:cytosol"/>
    <property type="evidence" value="ECO:0007669"/>
    <property type="project" value="TreeGrafter"/>
</dbReference>
<dbReference type="GO" id="GO:0003873">
    <property type="term" value="F:6-phosphofructo-2-kinase activity"/>
    <property type="evidence" value="ECO:0007669"/>
    <property type="project" value="InterPro"/>
</dbReference>
<dbReference type="GO" id="GO:0005524">
    <property type="term" value="F:ATP binding"/>
    <property type="evidence" value="ECO:0007669"/>
    <property type="project" value="UniProtKB-KW"/>
</dbReference>
<evidence type="ECO:0000256" key="1">
    <source>
        <dbReference type="ARBA" id="ARBA00022741"/>
    </source>
</evidence>
<feature type="active site" description="Proton donor/acceptor" evidence="3">
    <location>
        <position position="297"/>
    </location>
</feature>
<feature type="active site" description="Tele-phosphohistidine intermediate" evidence="3">
    <location>
        <position position="221"/>
    </location>
</feature>
<dbReference type="GO" id="GO:0006000">
    <property type="term" value="P:fructose metabolic process"/>
    <property type="evidence" value="ECO:0007669"/>
    <property type="project" value="InterPro"/>
</dbReference>
<keyword evidence="8" id="KW-1185">Reference proteome</keyword>
<evidence type="ECO:0000256" key="2">
    <source>
        <dbReference type="ARBA" id="ARBA00022840"/>
    </source>
</evidence>
<evidence type="ECO:0000256" key="5">
    <source>
        <dbReference type="PIRSR" id="PIRSR613078-3"/>
    </source>
</evidence>
<sequence>MSFEQNLKPQPLLTNEHDLLENPKKSDSFVCISEEVNFSSLKNKLVNGPGNSRIDLLEGLMRVDSQVKLIVSMIGLPARGKSYIVKKLKRYLSWLGINVRIFNVGDKRRLLANENNLNDCIQNTINSEQPDVTDKIKHTSSFFDNNNKQAAQQREQVALDVLEDIITWINDGGQVGIHDATNSTIDRRQHLIDRVMKEKGQCAFYLMNMNLKPRVIYITRHGESTDNISGRIGGDASLSENGLEYAAALTKFINKHQAEFQKNCLESNINNFSSQMFNSEVNIQNCSDVIDMKLLGERFEIWTSMLKRTVQSAKYFDNSNIKVKKFSVLNELYSGLCEGMTYKEIPKYYPNESLERSKDKLFTRYPGTNGESYVDVVHRLQHIIVELERLHNSVLIITHRAISRTLISYFMDISIEKMPHLNIPLEYVFACVPKAHGNDLFVYKYDRPSETFIKVDSNSIFQNE</sequence>
<dbReference type="PANTHER" id="PTHR10606:SF32">
    <property type="entry name" value="6-PHOSPHOFRUCTO-2-KINASE 1"/>
    <property type="match status" value="1"/>
</dbReference>
<dbReference type="CDD" id="cd07067">
    <property type="entry name" value="HP_PGM_like"/>
    <property type="match status" value="1"/>
</dbReference>
<dbReference type="EMBL" id="MBFR01000102">
    <property type="protein sequence ID" value="PVU94074.1"/>
    <property type="molecule type" value="Genomic_DNA"/>
</dbReference>
<dbReference type="SUPFAM" id="SSF52540">
    <property type="entry name" value="P-loop containing nucleoside triphosphate hydrolases"/>
    <property type="match status" value="1"/>
</dbReference>
<dbReference type="PROSITE" id="PS00175">
    <property type="entry name" value="PG_MUTASE"/>
    <property type="match status" value="1"/>
</dbReference>
<dbReference type="Gene3D" id="3.40.50.300">
    <property type="entry name" value="P-loop containing nucleotide triphosphate hydrolases"/>
    <property type="match status" value="1"/>
</dbReference>
<dbReference type="InterPro" id="IPR001345">
    <property type="entry name" value="PG/BPGM_mutase_AS"/>
</dbReference>
<dbReference type="InterPro" id="IPR027417">
    <property type="entry name" value="P-loop_NTPase"/>
</dbReference>
<dbReference type="OrthoDB" id="267323at2759"/>
<feature type="site" description="Transition state stabilizer" evidence="5">
    <location>
        <position position="399"/>
    </location>
</feature>
<evidence type="ECO:0000256" key="4">
    <source>
        <dbReference type="PIRSR" id="PIRSR613078-2"/>
    </source>
</evidence>
<keyword evidence="2" id="KW-0067">ATP-binding</keyword>
<dbReference type="SUPFAM" id="SSF53254">
    <property type="entry name" value="Phosphoglycerate mutase-like"/>
    <property type="match status" value="1"/>
</dbReference>
<evidence type="ECO:0000313" key="7">
    <source>
        <dbReference type="EMBL" id="PVU94074.1"/>
    </source>
</evidence>
<dbReference type="SMART" id="SM00855">
    <property type="entry name" value="PGAM"/>
    <property type="match status" value="1"/>
</dbReference>
<evidence type="ECO:0000259" key="6">
    <source>
        <dbReference type="Pfam" id="PF01591"/>
    </source>
</evidence>
<dbReference type="STRING" id="133385.A0A2T9YP86"/>
<dbReference type="PANTHER" id="PTHR10606">
    <property type="entry name" value="6-PHOSPHOFRUCTO-2-KINASE/FRUCTOSE-2,6-BISPHOSPHATASE"/>
    <property type="match status" value="1"/>
</dbReference>
<dbReference type="GO" id="GO:0006003">
    <property type="term" value="P:fructose 2,6-bisphosphate metabolic process"/>
    <property type="evidence" value="ECO:0007669"/>
    <property type="project" value="InterPro"/>
</dbReference>
<feature type="domain" description="6-phosphofructo-2-kinase" evidence="6">
    <location>
        <begin position="64"/>
        <end position="204"/>
    </location>
</feature>
<dbReference type="InterPro" id="IPR029033">
    <property type="entry name" value="His_PPase_superfam"/>
</dbReference>
<proteinExistence type="predicted"/>
<keyword evidence="1" id="KW-0547">Nucleotide-binding</keyword>
<accession>A0A2T9YP86</accession>
<comment type="caution">
    <text evidence="7">The sequence shown here is derived from an EMBL/GenBank/DDBJ whole genome shotgun (WGS) entry which is preliminary data.</text>
</comment>
<protein>
    <recommendedName>
        <fullName evidence="6">6-phosphofructo-2-kinase domain-containing protein</fullName>
    </recommendedName>
</protein>
<organism evidence="7 8">
    <name type="scientific">Smittium simulii</name>
    <dbReference type="NCBI Taxonomy" id="133385"/>
    <lineage>
        <taxon>Eukaryota</taxon>
        <taxon>Fungi</taxon>
        <taxon>Fungi incertae sedis</taxon>
        <taxon>Zoopagomycota</taxon>
        <taxon>Kickxellomycotina</taxon>
        <taxon>Harpellomycetes</taxon>
        <taxon>Harpellales</taxon>
        <taxon>Legeriomycetaceae</taxon>
        <taxon>Smittium</taxon>
    </lineage>
</organism>
<dbReference type="InterPro" id="IPR003094">
    <property type="entry name" value="6Pfruct_kin"/>
</dbReference>
<evidence type="ECO:0000313" key="8">
    <source>
        <dbReference type="Proteomes" id="UP000245383"/>
    </source>
</evidence>
<evidence type="ECO:0000256" key="3">
    <source>
        <dbReference type="PIRSR" id="PIRSR613078-1"/>
    </source>
</evidence>
<dbReference type="InterPro" id="IPR013079">
    <property type="entry name" value="6Phosfructo_kin"/>
</dbReference>
<dbReference type="Pfam" id="PF01591">
    <property type="entry name" value="6PF2K"/>
    <property type="match status" value="1"/>
</dbReference>
<feature type="binding site" evidence="4">
    <location>
        <begin position="220"/>
        <end position="227"/>
    </location>
    <ligand>
        <name>substrate</name>
    </ligand>
</feature>
<dbReference type="Gene3D" id="3.40.50.1240">
    <property type="entry name" value="Phosphoglycerate mutase-like"/>
    <property type="match status" value="1"/>
</dbReference>
<name>A0A2T9YP86_9FUNG</name>
<dbReference type="InterPro" id="IPR013078">
    <property type="entry name" value="His_Pase_superF_clade-1"/>
</dbReference>
<gene>
    <name evidence="7" type="ORF">BB561_002816</name>
</gene>
<reference evidence="7 8" key="1">
    <citation type="journal article" date="2018" name="MBio">
        <title>Comparative Genomics Reveals the Core Gene Toolbox for the Fungus-Insect Symbiosis.</title>
        <authorList>
            <person name="Wang Y."/>
            <person name="Stata M."/>
            <person name="Wang W."/>
            <person name="Stajich J.E."/>
            <person name="White M.M."/>
            <person name="Moncalvo J.M."/>
        </authorList>
    </citation>
    <scope>NUCLEOTIDE SEQUENCE [LARGE SCALE GENOMIC DNA]</scope>
    <source>
        <strain evidence="7 8">SWE-8-4</strain>
    </source>
</reference>
<dbReference type="Pfam" id="PF00300">
    <property type="entry name" value="His_Phos_1"/>
    <property type="match status" value="2"/>
</dbReference>
<dbReference type="AlphaFoldDB" id="A0A2T9YP86"/>
<dbReference type="PIRSF" id="PIRSF000709">
    <property type="entry name" value="6PFK_2-Ptase"/>
    <property type="match status" value="1"/>
</dbReference>